<evidence type="ECO:0000313" key="2">
    <source>
        <dbReference type="EMBL" id="GGE74048.1"/>
    </source>
</evidence>
<evidence type="ECO:0000259" key="1">
    <source>
        <dbReference type="Pfam" id="PF04069"/>
    </source>
</evidence>
<dbReference type="CDD" id="cd13611">
    <property type="entry name" value="PBP2_YehZ"/>
    <property type="match status" value="1"/>
</dbReference>
<comment type="caution">
    <text evidence="2">The sequence shown here is derived from an EMBL/GenBank/DDBJ whole genome shotgun (WGS) entry which is preliminary data.</text>
</comment>
<dbReference type="GO" id="GO:0043190">
    <property type="term" value="C:ATP-binding cassette (ABC) transporter complex"/>
    <property type="evidence" value="ECO:0007669"/>
    <property type="project" value="InterPro"/>
</dbReference>
<dbReference type="Proteomes" id="UP000633136">
    <property type="component" value="Unassembled WGS sequence"/>
</dbReference>
<reference evidence="2" key="1">
    <citation type="journal article" date="2014" name="Int. J. Syst. Evol. Microbiol.">
        <title>Complete genome sequence of Corynebacterium casei LMG S-19264T (=DSM 44701T), isolated from a smear-ripened cheese.</title>
        <authorList>
            <consortium name="US DOE Joint Genome Institute (JGI-PGF)"/>
            <person name="Walter F."/>
            <person name="Albersmeier A."/>
            <person name="Kalinowski J."/>
            <person name="Ruckert C."/>
        </authorList>
    </citation>
    <scope>NUCLEOTIDE SEQUENCE</scope>
    <source>
        <strain evidence="2">CGMCC 1.15388</strain>
    </source>
</reference>
<keyword evidence="3" id="KW-1185">Reference proteome</keyword>
<dbReference type="InterPro" id="IPR007210">
    <property type="entry name" value="ABC_Gly_betaine_transp_sub-bd"/>
</dbReference>
<dbReference type="PROSITE" id="PS51257">
    <property type="entry name" value="PROKAR_LIPOPROTEIN"/>
    <property type="match status" value="1"/>
</dbReference>
<dbReference type="SUPFAM" id="SSF53850">
    <property type="entry name" value="Periplasmic binding protein-like II"/>
    <property type="match status" value="1"/>
</dbReference>
<gene>
    <name evidence="2" type="ORF">GCM10011401_21620</name>
</gene>
<proteinExistence type="predicted"/>
<dbReference type="Gene3D" id="3.40.190.120">
    <property type="entry name" value="Osmoprotection protein (prox), domain 2"/>
    <property type="match status" value="1"/>
</dbReference>
<dbReference type="GO" id="GO:0022857">
    <property type="term" value="F:transmembrane transporter activity"/>
    <property type="evidence" value="ECO:0007669"/>
    <property type="project" value="InterPro"/>
</dbReference>
<dbReference type="Pfam" id="PF04069">
    <property type="entry name" value="OpuAC"/>
    <property type="match status" value="1"/>
</dbReference>
<accession>A0A917AUJ4</accession>
<feature type="domain" description="ABC-type glycine betaine transport system substrate-binding" evidence="1">
    <location>
        <begin position="52"/>
        <end position="315"/>
    </location>
</feature>
<sequence length="325" mass="35141">MTTSARTRIGTLAGGLAAVGLLSGCGLGTAAGYSPSGELAGPVEGIDLEGVSIDVGSKDFTEQIILGEMAVILMQSAGADVQNLTNIPGSNAVREAMLQGALDFQWEYTGTAWLTYLGHEEPIIDEWEQYEAVRDQDREHGMVWLEPSTVDNTYAMAVTQETAEQGITSLSDIAELDEAEQTFCVEAEFAARNDGFEPMIEHYDLPVPEGDAQRTMDSGAIYQATADGACTMGLVFATDGRIPALDLVVLEDDEDFFPRYNLSAVFGEEILEENPELEDLIMPLTERLDNDTMAGLNAQVDVDGEEPADVAWEFLLEEGYVTEGQ</sequence>
<dbReference type="Gene3D" id="3.40.190.10">
    <property type="entry name" value="Periplasmic binding protein-like II"/>
    <property type="match status" value="1"/>
</dbReference>
<organism evidence="2 3">
    <name type="scientific">Nesterenkonia cremea</name>
    <dbReference type="NCBI Taxonomy" id="1882340"/>
    <lineage>
        <taxon>Bacteria</taxon>
        <taxon>Bacillati</taxon>
        <taxon>Actinomycetota</taxon>
        <taxon>Actinomycetes</taxon>
        <taxon>Micrococcales</taxon>
        <taxon>Micrococcaceae</taxon>
        <taxon>Nesterenkonia</taxon>
    </lineage>
</organism>
<evidence type="ECO:0000313" key="3">
    <source>
        <dbReference type="Proteomes" id="UP000633136"/>
    </source>
</evidence>
<dbReference type="AlphaFoldDB" id="A0A917AUJ4"/>
<dbReference type="EMBL" id="BMIS01000010">
    <property type="protein sequence ID" value="GGE74048.1"/>
    <property type="molecule type" value="Genomic_DNA"/>
</dbReference>
<name>A0A917AUJ4_9MICC</name>
<dbReference type="RefSeq" id="WP_188685584.1">
    <property type="nucleotide sequence ID" value="NZ_BMIS01000010.1"/>
</dbReference>
<protein>
    <submittedName>
        <fullName evidence="2">Glycine/betaine ABC transporter substrate-binding protein</fullName>
    </submittedName>
</protein>
<reference evidence="2" key="2">
    <citation type="submission" date="2020-09" db="EMBL/GenBank/DDBJ databases">
        <authorList>
            <person name="Sun Q."/>
            <person name="Zhou Y."/>
        </authorList>
    </citation>
    <scope>NUCLEOTIDE SEQUENCE</scope>
    <source>
        <strain evidence="2">CGMCC 1.15388</strain>
    </source>
</reference>